<feature type="chain" id="PRO_5037886712" evidence="1">
    <location>
        <begin position="23"/>
        <end position="2192"/>
    </location>
</feature>
<feature type="domain" description="PKD" evidence="2">
    <location>
        <begin position="225"/>
        <end position="290"/>
    </location>
</feature>
<feature type="domain" description="PKD" evidence="2">
    <location>
        <begin position="1074"/>
        <end position="1123"/>
    </location>
</feature>
<dbReference type="SUPFAM" id="SSF49299">
    <property type="entry name" value="PKD domain"/>
    <property type="match status" value="3"/>
</dbReference>
<dbReference type="InterPro" id="IPR045829">
    <property type="entry name" value="PKD_6"/>
</dbReference>
<dbReference type="Gene3D" id="2.60.40.10">
    <property type="entry name" value="Immunoglobulins"/>
    <property type="match status" value="3"/>
</dbReference>
<keyword evidence="4" id="KW-1185">Reference proteome</keyword>
<dbReference type="Pfam" id="PF18962">
    <property type="entry name" value="Por_Secre_tail"/>
    <property type="match status" value="1"/>
</dbReference>
<dbReference type="InterPro" id="IPR013783">
    <property type="entry name" value="Ig-like_fold"/>
</dbReference>
<sequence>MSPRYYLSLLLVLLCASLRAQQFDFPPDTICVPSGRGLITNLVAEDLPPGLGFVVSEVERECFFVDRKGDLYFSNNASEERCCGPQEPFFLEVFRVGSNGQPGEFLGVQAVFLTIKCPKPDCALVDLADYPPAGDPTGGDDPNGQAACIPACENSTATYLFPEDPGLTYVWTATNATAPPDYSPGLPRQVSVDWGNAGAATLTVSVFQGNTLQLTRTWCVELTPSPVADFSASSAACLGQDIYFTNTSTGAPATFDWDFGDGNTAQNVANPVHSYGAAGTYTVTLYATSSGTNPDGSQACCCQDSISYDITIDPKPGPAIYWVSTLCEGDVSKYWTDATNCGDYDWTVSANGTIMGPTNNDTIMVQWGAGPAGIITLEATGCDSMYCPFPTQVVVPIISTTGVIAGPTEVCKGESASYELPKWLTVAYNWSTGASGGTIIGPNGGHIINVTWPTTPGTYVLEVDYGSAFLNGLPNHSGDDCYGTAQLSVTVLGDFTLSAFPNPACVYDAVTVFGNSDIDPLAQYDWEVMGYPSLNASGSSFTLNPGDVPGPGVYIVTATVQNPADYCVAEHSIAVVLKEAIAPVILGPADYCVGEPVVYTIASPAPGYTYNWSIPPGVGSVMVGQGGPTVTVVFTSTTGATLTVTGTDGSAPNCVSLPATVNPTTIDFIGSPAITGPAACTNSLFGYGISVAQHPDANYFWSVSPEFRGSVVAGEDTPSATIQWNNDPGMVTITLEIELCGQVLTLTENLTLTAPEEPTIVQLGDLCPDGSAVLYIDSTLFSSWQWNTGATTGAITITQPGNYLVNTIDLNGCPSVGIYKVEEVDGPAVSLSLAGVNAICVDNVPYPANPVLTATTAGVNTIEWFCNGISQGAAATGNATFTHVWNDTIKTYAYTVVVTDPNGCTTSPDPLFVYQQACCGPPYQTQALPVNHFFTATQRSPDCDIWDLVATFPADSVDCYNFDLPLYTSILGFGGDETVANDSITIRLPGVGCYTVESEIYRWAYDYDTLQVPGPVAGVLIDSIFKVDSIKCGTAIPLTICNPLLAEFDYSENCGVVTFEDESEIALTLVTGTVTYAWDFGDGLGTSTDTNPTYAYGANGTYTVTLTITDGTCQSVFTSVVTVSDLPNSDFTFLPNPVCYGKPVTFVGTGSNVIEYFWDFGDGATFTGNGPQHTFLPPPGTDDYDVTLITTNTAGCMDTVVKTIDIYPAPQQDTILASNGFIICDGESTTLSVNLVSGLDYLWNTGATTNSITVSTAGTYSVTLTTSDGCTLVPDPVEVQVVPLPDVSWSGNPYICDQGATTLKALAGGGHTYAWTNLTTGATGTAMNFTVNYQAGPATQVILLEVTNVAYGCVADTAINVQQVTSPAPVLVITGGDCEGDGSTITVTNPEPDVVYTWNTGETGLSIFTFQAGTYTVLATNVISGCTGTDQATINPLPDICIVPTGCYEICAPYTLYAPAGNYSYEWYQDGNLVGSGNQLVVTTSATYSVVVTDNTTGCFSVSDSLILVVIDCDSTACDDIITELKPYVNPDGTDAGCCYELVFGGLPAGIHAIEISSPDADLTILPGSVNPLFGYAANASPSTIQLAADATASGPLPAGGVATSAVAFCPGDFLVDPQTVIINYLGADLAVVCSDTLETTCPVEPDCVYVTSDTLACNADGGLTLTLELCVPSDLDYSIGYVELLAASFAATGSLPQGIPVVPAMLPGECRTFTVTLASLPEGAEFCYTLVAHSADPNIHPDALCCSDLEPRCLEVPDCDPCDEVRVRDVRRVGRDCCYDIVLFDGESDFDFDGIDLCVLGGSGTLSVFTSLGDPLTAVTNAGGSSVSVTATGGGALPNGLIRLPRICLDDPSQPVTLVEIKWLQGDGVVCRDTIRLECDPPCGYLKVDTIVCKEEFYVWAGNIVNTSAFPMGEAHITFPAAQGLSAWDTTIVLTGGLAPGGSFPINLFIGAPAGPLDSICFTVTLHQLGEDDEQHLNCCQFKVCIQLPDCQIEKCSCDNDEELASLVNQGFGINFTGPAPLSYTFEPVADFTGCDSFTWEVRRLNPTGPWITVGSNVNQAYTFPSAGSYRVRMTVVRTDENGKVCTGNFIRGINVLPVGTGGDTTTDIGVFPNPASGEVFVITGTLDRNSPVTLQLYDVNAKLVRNYPLLADEATENNPVRLDLRGLPSGVYILRGSNATGPWTRRFVVQ</sequence>
<comment type="caution">
    <text evidence="3">The sequence shown here is derived from an EMBL/GenBank/DDBJ whole genome shotgun (WGS) entry which is preliminary data.</text>
</comment>
<dbReference type="InterPro" id="IPR035986">
    <property type="entry name" value="PKD_dom_sf"/>
</dbReference>
<accession>A0A923PLB9</accession>
<dbReference type="RefSeq" id="WP_187464745.1">
    <property type="nucleotide sequence ID" value="NZ_JACSIT010000030.1"/>
</dbReference>
<gene>
    <name evidence="3" type="ORF">H9S92_00355</name>
</gene>
<dbReference type="EMBL" id="JACSIT010000030">
    <property type="protein sequence ID" value="MBC6992602.1"/>
    <property type="molecule type" value="Genomic_DNA"/>
</dbReference>
<dbReference type="PROSITE" id="PS50093">
    <property type="entry name" value="PKD"/>
    <property type="match status" value="3"/>
</dbReference>
<dbReference type="InterPro" id="IPR022409">
    <property type="entry name" value="PKD/Chitinase_dom"/>
</dbReference>
<evidence type="ECO:0000259" key="2">
    <source>
        <dbReference type="PROSITE" id="PS50093"/>
    </source>
</evidence>
<dbReference type="PANTHER" id="PTHR36842">
    <property type="entry name" value="PROTEIN TOLB HOMOLOG"/>
    <property type="match status" value="1"/>
</dbReference>
<dbReference type="Pfam" id="PF18911">
    <property type="entry name" value="PKD_4"/>
    <property type="match status" value="3"/>
</dbReference>
<dbReference type="Proteomes" id="UP000650081">
    <property type="component" value="Unassembled WGS sequence"/>
</dbReference>
<evidence type="ECO:0000256" key="1">
    <source>
        <dbReference type="SAM" id="SignalP"/>
    </source>
</evidence>
<protein>
    <submittedName>
        <fullName evidence="3">PKD domain-containing protein</fullName>
    </submittedName>
</protein>
<organism evidence="3 4">
    <name type="scientific">Neolewinella lacunae</name>
    <dbReference type="NCBI Taxonomy" id="1517758"/>
    <lineage>
        <taxon>Bacteria</taxon>
        <taxon>Pseudomonadati</taxon>
        <taxon>Bacteroidota</taxon>
        <taxon>Saprospiria</taxon>
        <taxon>Saprospirales</taxon>
        <taxon>Lewinellaceae</taxon>
        <taxon>Neolewinella</taxon>
    </lineage>
</organism>
<dbReference type="SMART" id="SM00089">
    <property type="entry name" value="PKD"/>
    <property type="match status" value="4"/>
</dbReference>
<evidence type="ECO:0000313" key="3">
    <source>
        <dbReference type="EMBL" id="MBC6992602.1"/>
    </source>
</evidence>
<keyword evidence="1" id="KW-0732">Signal</keyword>
<evidence type="ECO:0000313" key="4">
    <source>
        <dbReference type="Proteomes" id="UP000650081"/>
    </source>
</evidence>
<dbReference type="NCBIfam" id="TIGR04183">
    <property type="entry name" value="Por_Secre_tail"/>
    <property type="match status" value="1"/>
</dbReference>
<reference evidence="3" key="1">
    <citation type="submission" date="2020-08" db="EMBL/GenBank/DDBJ databases">
        <title>Lewinella bacteria from marine environments.</title>
        <authorList>
            <person name="Zhong Y."/>
        </authorList>
    </citation>
    <scope>NUCLEOTIDE SEQUENCE</scope>
    <source>
        <strain evidence="3">KCTC 42187</strain>
    </source>
</reference>
<name>A0A923PLB9_9BACT</name>
<dbReference type="CDD" id="cd00146">
    <property type="entry name" value="PKD"/>
    <property type="match status" value="3"/>
</dbReference>
<dbReference type="InterPro" id="IPR000601">
    <property type="entry name" value="PKD_dom"/>
</dbReference>
<dbReference type="InterPro" id="IPR026444">
    <property type="entry name" value="Secre_tail"/>
</dbReference>
<proteinExistence type="predicted"/>
<feature type="signal peptide" evidence="1">
    <location>
        <begin position="1"/>
        <end position="22"/>
    </location>
</feature>
<dbReference type="Pfam" id="PF19408">
    <property type="entry name" value="PKD_6"/>
    <property type="match status" value="1"/>
</dbReference>
<dbReference type="PANTHER" id="PTHR36842:SF1">
    <property type="entry name" value="PROTEIN TOLB"/>
    <property type="match status" value="1"/>
</dbReference>
<feature type="domain" description="PKD" evidence="2">
    <location>
        <begin position="1148"/>
        <end position="1178"/>
    </location>
</feature>